<sequence>MEEIKSKEDIIKLLLQYLPELSNSLNIIISLSHEYVEQKEPNKTFVDILSPEGLKTLGSEVNKIIEIIRDNQMDIKSSSYLDPELKDIIKFYYNTVDLILEGFLNMYEYIMDKTDSEEDLADFINKLYEGAQQIMQLVNIIVDK</sequence>
<evidence type="ECO:0000313" key="2">
    <source>
        <dbReference type="Proteomes" id="UP001439875"/>
    </source>
</evidence>
<evidence type="ECO:0000313" key="1">
    <source>
        <dbReference type="EMBL" id="MEQ2528995.1"/>
    </source>
</evidence>
<comment type="caution">
    <text evidence="1">The sequence shown here is derived from an EMBL/GenBank/DDBJ whole genome shotgun (WGS) entry which is preliminary data.</text>
</comment>
<accession>A0ACC6SFW8</accession>
<keyword evidence="2" id="KW-1185">Reference proteome</keyword>
<name>A0ACC6SFW8_9BACI</name>
<dbReference type="EMBL" id="JBBMEW010000025">
    <property type="protein sequence ID" value="MEQ2528995.1"/>
    <property type="molecule type" value="Genomic_DNA"/>
</dbReference>
<dbReference type="Proteomes" id="UP001439875">
    <property type="component" value="Unassembled WGS sequence"/>
</dbReference>
<protein>
    <submittedName>
        <fullName evidence="1">Uncharacterized protein</fullName>
    </submittedName>
</protein>
<reference evidence="1" key="1">
    <citation type="submission" date="2024-03" db="EMBL/GenBank/DDBJ databases">
        <title>Human intestinal bacterial collection.</title>
        <authorList>
            <person name="Pauvert C."/>
            <person name="Hitch T.C.A."/>
            <person name="Clavel T."/>
        </authorList>
    </citation>
    <scope>NUCLEOTIDE SEQUENCE</scope>
    <source>
        <strain evidence="1">CLA-AA-H227</strain>
    </source>
</reference>
<proteinExistence type="predicted"/>
<organism evidence="1 2">
    <name type="scientific">Robertmurraya yapensis</name>
    <name type="common">ex Hitch et al 2024</name>
    <dbReference type="NCBI Taxonomy" id="3133160"/>
    <lineage>
        <taxon>Bacteria</taxon>
        <taxon>Bacillati</taxon>
        <taxon>Bacillota</taxon>
        <taxon>Bacilli</taxon>
        <taxon>Bacillales</taxon>
        <taxon>Bacillaceae</taxon>
        <taxon>Robertmurraya</taxon>
    </lineage>
</organism>
<gene>
    <name evidence="1" type="ORF">WMO40_20185</name>
</gene>